<accession>A0A4Q9PMF0</accession>
<dbReference type="Gene3D" id="1.20.5.4820">
    <property type="match status" value="1"/>
</dbReference>
<dbReference type="EMBL" id="ML145169">
    <property type="protein sequence ID" value="TBU55401.1"/>
    <property type="molecule type" value="Genomic_DNA"/>
</dbReference>
<name>A0A4Q9PMF0_9APHY</name>
<feature type="coiled-coil region" evidence="1">
    <location>
        <begin position="146"/>
        <end position="187"/>
    </location>
</feature>
<dbReference type="STRING" id="114155.A0A4Q9PMF0"/>
<sequence length="215" mass="24781">MDGRNASLRMVDGLELGKSIFLFGTSKISKAGVLTELEERRDALLFDVFSRLQAVAGKFTSWRQTKEILNRLVAMRTIQQNARIYWELRKWSGWDLYIKTEGGRLAHEVELEETDVLQGDVLQADLDTLDSQLDHAEAFNQAAEHLVRLESQRSDWVEREEKLNKDLDEAQEEIDAFAAKKEVLEKQAEEPKNLIAQREEDLARAKERMSIVFSD</sequence>
<keyword evidence="3" id="KW-1185">Reference proteome</keyword>
<keyword evidence="1" id="KW-0175">Coiled coil</keyword>
<evidence type="ECO:0000313" key="3">
    <source>
        <dbReference type="Proteomes" id="UP000292082"/>
    </source>
</evidence>
<dbReference type="Proteomes" id="UP000292082">
    <property type="component" value="Unassembled WGS sequence"/>
</dbReference>
<organism evidence="2 3">
    <name type="scientific">Dichomitus squalens</name>
    <dbReference type="NCBI Taxonomy" id="114155"/>
    <lineage>
        <taxon>Eukaryota</taxon>
        <taxon>Fungi</taxon>
        <taxon>Dikarya</taxon>
        <taxon>Basidiomycota</taxon>
        <taxon>Agaricomycotina</taxon>
        <taxon>Agaricomycetes</taxon>
        <taxon>Polyporales</taxon>
        <taxon>Polyporaceae</taxon>
        <taxon>Dichomitus</taxon>
    </lineage>
</organism>
<protein>
    <submittedName>
        <fullName evidence="2">Uncharacterized protein</fullName>
    </submittedName>
</protein>
<dbReference type="AlphaFoldDB" id="A0A4Q9PMF0"/>
<evidence type="ECO:0000256" key="1">
    <source>
        <dbReference type="SAM" id="Coils"/>
    </source>
</evidence>
<reference evidence="2 3" key="1">
    <citation type="submission" date="2019-01" db="EMBL/GenBank/DDBJ databases">
        <title>Draft genome sequences of three monokaryotic isolates of the white-rot basidiomycete fungus Dichomitus squalens.</title>
        <authorList>
            <consortium name="DOE Joint Genome Institute"/>
            <person name="Lopez S.C."/>
            <person name="Andreopoulos B."/>
            <person name="Pangilinan J."/>
            <person name="Lipzen A."/>
            <person name="Riley R."/>
            <person name="Ahrendt S."/>
            <person name="Ng V."/>
            <person name="Barry K."/>
            <person name="Daum C."/>
            <person name="Grigoriev I.V."/>
            <person name="Hilden K.S."/>
            <person name="Makela M.R."/>
            <person name="de Vries R.P."/>
        </authorList>
    </citation>
    <scope>NUCLEOTIDE SEQUENCE [LARGE SCALE GENOMIC DNA]</scope>
    <source>
        <strain evidence="2 3">CBS 464.89</strain>
    </source>
</reference>
<gene>
    <name evidence="2" type="ORF">BD310DRAFT_979632</name>
</gene>
<evidence type="ECO:0000313" key="2">
    <source>
        <dbReference type="EMBL" id="TBU55401.1"/>
    </source>
</evidence>
<proteinExistence type="predicted"/>